<feature type="compositionally biased region" description="Basic and acidic residues" evidence="2">
    <location>
        <begin position="345"/>
        <end position="360"/>
    </location>
</feature>
<dbReference type="InterPro" id="IPR001025">
    <property type="entry name" value="BAH_dom"/>
</dbReference>
<sequence length="1260" mass="138336">MKEEERRGEEPAGGDVPGAKGEEETPADGMVSWFWQTKMRWKEFIKKFGGDLPALDAALGGLDFNLKEMEGTLRPRGVPGASANLQDLCRHESTEVDTLFEETGDQRRALPLEPMPEGRVAKVFREVSVKNAQADTTTTYRTDDFVFVATRYYDPTMPPHVCKIDHFLSWDNVEGKECKAVVLKRYLRADSPGASGAFLGAPPYAPPERLPSEVYETSWHSIRRVEDMLGHASVVLGAGKHNSFLVRTTPSSSDLRVCRYSYDHLSGRLEPLQGARGVEDEAAEDEAAENNETVMALELTGAAAEAEAEDHRVMEASDGVMLSGQESPRLCREFGAEPATASKTAKREREGEPGTSEGKRSGTGGDLLRVAGVGCSQESPKRADRHSRGAREVRRVSHSKGHCLGTVVLHVLQEFGPQGMHQDEILAVIRREGLWDFSKEKYPTDCIGRACKDLSSSLQRLDHKTFALKPTKHQSLHKRPKVDAGGTSPGSSEDRYQPAVRTSPVAKSPDAANLQAAAREVLQGAGPRGLHVKEIQHEIEERGLWDLSEKQLPRACIGTACVMALDMTKLAPGVYALNKFLPPSLGASHGQMDPQSVDNTARSLDKAIADEPMEVEPLAEFDSEPDDSGSLEPAAWETQTQTGTGGEEENPVELWFEGADLIRGEALVGWKVAVNCFMSKVPPQESSRSRHSRQGGQVRVPTACPPFVDFGVVAAGRWSEKPGGGLMLKIVYDDLNHDWFHASTVETLVAAGRIVLVEDCASASYASRSSKERPHEAGRWVHHTPVGRDCVGKSVKVWSEVDNAFYSGRCDEWLADTYIRTVSPRKEDAAWVSGLLRVVYNHDGSFEWLSEESDRLVWWKEEEEGVTAEEVAVEVQGRVGWGVVYVPEHDSSGGGVEGSRGEAIKGYCIGSATGGKVKIRRTKMSSDSDSKETLDLVVPAGNCAWLSGVIDNREACESLVDTSVSVFRKGNRRGGAARGLISAETIEVTGFEPDSQTSTVLQDRGDGSMREGSFRLCWEVLDRRGGEGNKAPHFFGASPLAECRNGDARGLRVLRFDLNTSHVQEGVVLRTLPGRDEHEVLFTDCTTGRISEGDDVFEFCGEAGVFEVDRRCRVPLRIPIYCGNTRATFWVARQLVAHEGRVITPAQFEQDCGMAQAKWRSSLKILLERRAVDMRRGNPSKDVEGRRNHKVLWTNFSPVLTLGEVLEMVHTDTSGATLALDPSAKKAVKNGAWKLLEGTSRWRTAGYSATWLGKRKSVFK</sequence>
<dbReference type="InterPro" id="IPR007759">
    <property type="entry name" value="Asxl_HARE-HTH"/>
</dbReference>
<dbReference type="GO" id="GO:0003682">
    <property type="term" value="F:chromatin binding"/>
    <property type="evidence" value="ECO:0007669"/>
    <property type="project" value="InterPro"/>
</dbReference>
<feature type="region of interest" description="Disordered" evidence="2">
    <location>
        <begin position="1"/>
        <end position="29"/>
    </location>
</feature>
<accession>A0AAX4PAR1</accession>
<dbReference type="AlphaFoldDB" id="A0AAX4PAR1"/>
<feature type="region of interest" description="Disordered" evidence="2">
    <location>
        <begin position="336"/>
        <end position="397"/>
    </location>
</feature>
<dbReference type="Pfam" id="PF05066">
    <property type="entry name" value="HARE-HTH"/>
    <property type="match status" value="1"/>
</dbReference>
<dbReference type="Proteomes" id="UP001472866">
    <property type="component" value="Chromosome 07"/>
</dbReference>
<feature type="region of interest" description="Disordered" evidence="2">
    <location>
        <begin position="468"/>
        <end position="512"/>
    </location>
</feature>
<protein>
    <recommendedName>
        <fullName evidence="3">BAH domain-containing protein</fullName>
    </recommendedName>
</protein>
<evidence type="ECO:0000256" key="1">
    <source>
        <dbReference type="ARBA" id="ARBA00023163"/>
    </source>
</evidence>
<dbReference type="EMBL" id="CP151507">
    <property type="protein sequence ID" value="WZN63045.1"/>
    <property type="molecule type" value="Genomic_DNA"/>
</dbReference>
<reference evidence="4 5" key="1">
    <citation type="submission" date="2024-03" db="EMBL/GenBank/DDBJ databases">
        <title>Complete genome sequence of the green alga Chloropicon roscoffensis RCC1871.</title>
        <authorList>
            <person name="Lemieux C."/>
            <person name="Pombert J.-F."/>
            <person name="Otis C."/>
            <person name="Turmel M."/>
        </authorList>
    </citation>
    <scope>NUCLEOTIDE SEQUENCE [LARGE SCALE GENOMIC DNA]</scope>
    <source>
        <strain evidence="4 5">RCC1871</strain>
    </source>
</reference>
<feature type="compositionally biased region" description="Acidic residues" evidence="2">
    <location>
        <begin position="620"/>
        <end position="629"/>
    </location>
</feature>
<feature type="domain" description="BAH" evidence="3">
    <location>
        <begin position="138"/>
        <end position="273"/>
    </location>
</feature>
<evidence type="ECO:0000256" key="2">
    <source>
        <dbReference type="SAM" id="MobiDB-lite"/>
    </source>
</evidence>
<gene>
    <name evidence="4" type="ORF">HKI87_07g45900</name>
</gene>
<name>A0AAX4PAR1_9CHLO</name>
<feature type="compositionally biased region" description="Basic and acidic residues" evidence="2">
    <location>
        <begin position="1"/>
        <end position="10"/>
    </location>
</feature>
<keyword evidence="1" id="KW-0804">Transcription</keyword>
<evidence type="ECO:0000313" key="5">
    <source>
        <dbReference type="Proteomes" id="UP001472866"/>
    </source>
</evidence>
<dbReference type="PROSITE" id="PS51038">
    <property type="entry name" value="BAH"/>
    <property type="match status" value="1"/>
</dbReference>
<evidence type="ECO:0000313" key="4">
    <source>
        <dbReference type="EMBL" id="WZN63045.1"/>
    </source>
</evidence>
<proteinExistence type="predicted"/>
<dbReference type="GO" id="GO:0006355">
    <property type="term" value="P:regulation of DNA-templated transcription"/>
    <property type="evidence" value="ECO:0007669"/>
    <property type="project" value="InterPro"/>
</dbReference>
<feature type="compositionally biased region" description="Basic and acidic residues" evidence="2">
    <location>
        <begin position="379"/>
        <end position="395"/>
    </location>
</feature>
<feature type="region of interest" description="Disordered" evidence="2">
    <location>
        <begin position="620"/>
        <end position="651"/>
    </location>
</feature>
<feature type="compositionally biased region" description="Basic residues" evidence="2">
    <location>
        <begin position="470"/>
        <end position="480"/>
    </location>
</feature>
<keyword evidence="5" id="KW-1185">Reference proteome</keyword>
<evidence type="ECO:0000259" key="3">
    <source>
        <dbReference type="PROSITE" id="PS51038"/>
    </source>
</evidence>
<organism evidence="4 5">
    <name type="scientific">Chloropicon roscoffensis</name>
    <dbReference type="NCBI Taxonomy" id="1461544"/>
    <lineage>
        <taxon>Eukaryota</taxon>
        <taxon>Viridiplantae</taxon>
        <taxon>Chlorophyta</taxon>
        <taxon>Chloropicophyceae</taxon>
        <taxon>Chloropicales</taxon>
        <taxon>Chloropicaceae</taxon>
        <taxon>Chloropicon</taxon>
    </lineage>
</organism>